<reference evidence="4" key="3">
    <citation type="submission" date="2018-10" db="EMBL/GenBank/DDBJ databases">
        <authorList>
            <person name="Whitman W."/>
            <person name="Huntemann M."/>
            <person name="Clum A."/>
            <person name="Pillay M."/>
            <person name="Palaniappan K."/>
            <person name="Varghese N."/>
            <person name="Mikhailova N."/>
            <person name="Stamatis D."/>
            <person name="Reddy T."/>
            <person name="Daum C."/>
            <person name="Shapiro N."/>
            <person name="Ivanova N."/>
            <person name="Kyrpides N."/>
            <person name="Woyke T."/>
        </authorList>
    </citation>
    <scope>NUCLEOTIDE SEQUENCE</scope>
    <source>
        <strain evidence="4">CGMCC 1.10124</strain>
    </source>
</reference>
<name>A0A3M0DF13_9EURY</name>
<keyword evidence="4" id="KW-0548">Nucleotidyltransferase</keyword>
<feature type="region of interest" description="Disordered" evidence="1">
    <location>
        <begin position="163"/>
        <end position="182"/>
    </location>
</feature>
<sequence>MSAAEAGDGDANKLLARADDERIVTRSVRMYLDAVVDPVVIVVGHEANRVRAALPEAVRVVHNPDYADGQASSVRIGIGALPDDVDAAVVGLGDMPFVRPETVTLLARAFHAGAGDPLAAAFDGRRGNPVCFGRQWFDALRDVRGDTGGRELPLTAPDAALVETADPGVRRDIDQPSDLPSE</sequence>
<evidence type="ECO:0000313" key="4">
    <source>
        <dbReference type="EMBL" id="RMB18059.1"/>
    </source>
</evidence>
<evidence type="ECO:0000313" key="6">
    <source>
        <dbReference type="Proteomes" id="UP000282007"/>
    </source>
</evidence>
<dbReference type="PANTHER" id="PTHR43777">
    <property type="entry name" value="MOLYBDENUM COFACTOR CYTIDYLYLTRANSFERASE"/>
    <property type="match status" value="1"/>
</dbReference>
<dbReference type="Proteomes" id="UP000282007">
    <property type="component" value="Chromosome"/>
</dbReference>
<evidence type="ECO:0000256" key="1">
    <source>
        <dbReference type="SAM" id="MobiDB-lite"/>
    </source>
</evidence>
<dbReference type="KEGG" id="haer:DU502_14325"/>
<proteinExistence type="predicted"/>
<reference evidence="4 5" key="1">
    <citation type="journal article" date="2015" name="Stand. Genomic Sci.">
        <title>Genomic Encyclopedia of Bacterial and Archaeal Type Strains, Phase III: the genomes of soil and plant-associated and newly described type strains.</title>
        <authorList>
            <person name="Whitman W.B."/>
            <person name="Woyke T."/>
            <person name="Klenk H.P."/>
            <person name="Zhou Y."/>
            <person name="Lilburn T.G."/>
            <person name="Beck B.J."/>
            <person name="De Vos P."/>
            <person name="Vandamme P."/>
            <person name="Eisen J.A."/>
            <person name="Garrity G."/>
            <person name="Hugenholtz P."/>
            <person name="Kyrpides N.C."/>
        </authorList>
    </citation>
    <scope>NUCLEOTIDE SEQUENCE [LARGE SCALE GENOMIC DNA]</scope>
    <source>
        <strain evidence="4 5">CGMCC 1.10124</strain>
    </source>
</reference>
<dbReference type="EMBL" id="CP034145">
    <property type="protein sequence ID" value="AZH27245.1"/>
    <property type="molecule type" value="Genomic_DNA"/>
</dbReference>
<gene>
    <name evidence="4" type="ORF">ATH50_1505</name>
    <name evidence="3" type="ORF">DU502_14325</name>
</gene>
<dbReference type="AlphaFoldDB" id="A0A3M0DF13"/>
<dbReference type="SUPFAM" id="SSF53448">
    <property type="entry name" value="Nucleotide-diphospho-sugar transferases"/>
    <property type="match status" value="1"/>
</dbReference>
<protein>
    <submittedName>
        <fullName evidence="4">Molybdenum cofactor cytidylyltransferase</fullName>
    </submittedName>
    <submittedName>
        <fullName evidence="3">Nucleotidyltransferase family protein</fullName>
    </submittedName>
</protein>
<dbReference type="Pfam" id="PF12804">
    <property type="entry name" value="NTP_transf_3"/>
    <property type="match status" value="1"/>
</dbReference>
<evidence type="ECO:0000313" key="5">
    <source>
        <dbReference type="Proteomes" id="UP000277326"/>
    </source>
</evidence>
<accession>A0A3M0DF13</accession>
<keyword evidence="4" id="KW-0808">Transferase</keyword>
<evidence type="ECO:0000259" key="2">
    <source>
        <dbReference type="Pfam" id="PF12804"/>
    </source>
</evidence>
<dbReference type="Proteomes" id="UP000277326">
    <property type="component" value="Unassembled WGS sequence"/>
</dbReference>
<feature type="domain" description="MobA-like NTP transferase" evidence="2">
    <location>
        <begin position="10"/>
        <end position="152"/>
    </location>
</feature>
<organism evidence="4 5">
    <name type="scientific">Haloplanus aerogenes</name>
    <dbReference type="NCBI Taxonomy" id="660522"/>
    <lineage>
        <taxon>Archaea</taxon>
        <taxon>Methanobacteriati</taxon>
        <taxon>Methanobacteriota</taxon>
        <taxon>Stenosarchaea group</taxon>
        <taxon>Halobacteria</taxon>
        <taxon>Halobacteriales</taxon>
        <taxon>Haloferacaceae</taxon>
        <taxon>Haloplanus</taxon>
    </lineage>
</organism>
<dbReference type="GO" id="GO:0016779">
    <property type="term" value="F:nucleotidyltransferase activity"/>
    <property type="evidence" value="ECO:0007669"/>
    <property type="project" value="UniProtKB-KW"/>
</dbReference>
<dbReference type="InterPro" id="IPR029044">
    <property type="entry name" value="Nucleotide-diphossugar_trans"/>
</dbReference>
<dbReference type="PANTHER" id="PTHR43777:SF1">
    <property type="entry name" value="MOLYBDENUM COFACTOR CYTIDYLYLTRANSFERASE"/>
    <property type="match status" value="1"/>
</dbReference>
<dbReference type="CDD" id="cd04182">
    <property type="entry name" value="GT_2_like_f"/>
    <property type="match status" value="1"/>
</dbReference>
<dbReference type="EMBL" id="REFS01000003">
    <property type="protein sequence ID" value="RMB18059.1"/>
    <property type="molecule type" value="Genomic_DNA"/>
</dbReference>
<dbReference type="InterPro" id="IPR025877">
    <property type="entry name" value="MobA-like_NTP_Trfase"/>
</dbReference>
<evidence type="ECO:0000313" key="3">
    <source>
        <dbReference type="EMBL" id="AZH27245.1"/>
    </source>
</evidence>
<reference evidence="3 6" key="2">
    <citation type="submission" date="2018-07" db="EMBL/GenBank/DDBJ databases">
        <title>Genome sequences of Haloplanus aerogenes JCM 16430T.</title>
        <authorList>
            <person name="Kim Y.B."/>
            <person name="Roh S.W."/>
        </authorList>
    </citation>
    <scope>NUCLEOTIDE SEQUENCE [LARGE SCALE GENOMIC DNA]</scope>
    <source>
        <strain evidence="3 6">JCM 16430</strain>
    </source>
</reference>
<keyword evidence="6" id="KW-1185">Reference proteome</keyword>
<dbReference type="Gene3D" id="3.90.550.10">
    <property type="entry name" value="Spore Coat Polysaccharide Biosynthesis Protein SpsA, Chain A"/>
    <property type="match status" value="1"/>
</dbReference>